<name>A0ACC2CYK1_DIPCM</name>
<protein>
    <submittedName>
        <fullName evidence="1">Uncharacterized protein</fullName>
    </submittedName>
</protein>
<dbReference type="Proteomes" id="UP001162992">
    <property type="component" value="Chromosome 8"/>
</dbReference>
<proteinExistence type="predicted"/>
<organism evidence="1 2">
    <name type="scientific">Diphasiastrum complanatum</name>
    <name type="common">Issler's clubmoss</name>
    <name type="synonym">Lycopodium complanatum</name>
    <dbReference type="NCBI Taxonomy" id="34168"/>
    <lineage>
        <taxon>Eukaryota</taxon>
        <taxon>Viridiplantae</taxon>
        <taxon>Streptophyta</taxon>
        <taxon>Embryophyta</taxon>
        <taxon>Tracheophyta</taxon>
        <taxon>Lycopodiopsida</taxon>
        <taxon>Lycopodiales</taxon>
        <taxon>Lycopodiaceae</taxon>
        <taxon>Lycopodioideae</taxon>
        <taxon>Diphasiastrum</taxon>
    </lineage>
</organism>
<accession>A0ACC2CYK1</accession>
<sequence length="532" mass="58259">MGSSAELTLGCRKSQMHLSRESSAIVFVGEQLKHMQQLEDKLIALEEERRKVDAFKRELPLCMQLLNDAIKVSKKQLAEYQTTSTTALPLKLGCDYGEIDLDPQSASETLALEESISSKFKPKKEEAKEQPTKTPTTGCHEDKPSWMATAQLWSEHPERTDVRREDTTANSQIQLDSWRLEAKQACSPGSKFISNSTCGLGGAFSPFVREKQWEGVAFVSEETCRGPKLTLSSGTYSIRNSPIRTGHEVAEDRGGGVFETRGTEIRARHTATGAMGSGNYLGGGSTNLVHESVQQTQRKARRSWSPELHRRFVSALQQLGGSEVATPKQIRELMKVEGLTNDEVKSHLQKYRLHTRRPSSVPTGRPSSDPQTAASSSELVVLGGISTPPESVAVAGEAQKNPSACDQAPAQHQTQFFATLLNKSSSYLSSVPRPFDHTVLFEQQSACHSKTLLPRHKHSAGELSLGPDGSSEGCGEESIGDDAKSDSTNQKAHSHNTGTECFRVNETCRSSDREISTQEQLEEDDDGDVTEA</sequence>
<comment type="caution">
    <text evidence="1">The sequence shown here is derived from an EMBL/GenBank/DDBJ whole genome shotgun (WGS) entry which is preliminary data.</text>
</comment>
<evidence type="ECO:0000313" key="2">
    <source>
        <dbReference type="Proteomes" id="UP001162992"/>
    </source>
</evidence>
<evidence type="ECO:0000313" key="1">
    <source>
        <dbReference type="EMBL" id="KAJ7547071.1"/>
    </source>
</evidence>
<gene>
    <name evidence="1" type="ORF">O6H91_08G067400</name>
</gene>
<dbReference type="EMBL" id="CM055099">
    <property type="protein sequence ID" value="KAJ7547071.1"/>
    <property type="molecule type" value="Genomic_DNA"/>
</dbReference>
<keyword evidence="2" id="KW-1185">Reference proteome</keyword>
<reference evidence="2" key="1">
    <citation type="journal article" date="2024" name="Proc. Natl. Acad. Sci. U.S.A.">
        <title>Extraordinary preservation of gene collinearity over three hundred million years revealed in homosporous lycophytes.</title>
        <authorList>
            <person name="Li C."/>
            <person name="Wickell D."/>
            <person name="Kuo L.Y."/>
            <person name="Chen X."/>
            <person name="Nie B."/>
            <person name="Liao X."/>
            <person name="Peng D."/>
            <person name="Ji J."/>
            <person name="Jenkins J."/>
            <person name="Williams M."/>
            <person name="Shu S."/>
            <person name="Plott C."/>
            <person name="Barry K."/>
            <person name="Rajasekar S."/>
            <person name="Grimwood J."/>
            <person name="Han X."/>
            <person name="Sun S."/>
            <person name="Hou Z."/>
            <person name="He W."/>
            <person name="Dai G."/>
            <person name="Sun C."/>
            <person name="Schmutz J."/>
            <person name="Leebens-Mack J.H."/>
            <person name="Li F.W."/>
            <person name="Wang L."/>
        </authorList>
    </citation>
    <scope>NUCLEOTIDE SEQUENCE [LARGE SCALE GENOMIC DNA]</scope>
    <source>
        <strain evidence="2">cv. PW_Plant_1</strain>
    </source>
</reference>